<dbReference type="RefSeq" id="WP_236457430.1">
    <property type="nucleotide sequence ID" value="NZ_CBCSGE010000006.1"/>
</dbReference>
<name>A0ABV5GKQ0_9FLAO</name>
<sequence>MKIIASFFFLLLFSVNTNIEEIRKLYVKAYDSEVNSKEFAKKLESISSDNDLVLVAYKGASMAMVSKYEKKAGQKIKAFKEGAKLIESSIASQPENIELRMIRLSVQESVPKIVKYHKNITEDKSFVLENYTTQSATLREYLKNFILQSKSFSKEEKKSVN</sequence>
<organism evidence="1 2">
    <name type="scientific">Flavobacterium jumunjinense</name>
    <dbReference type="NCBI Taxonomy" id="998845"/>
    <lineage>
        <taxon>Bacteria</taxon>
        <taxon>Pseudomonadati</taxon>
        <taxon>Bacteroidota</taxon>
        <taxon>Flavobacteriia</taxon>
        <taxon>Flavobacteriales</taxon>
        <taxon>Flavobacteriaceae</taxon>
        <taxon>Flavobacterium</taxon>
    </lineage>
</organism>
<comment type="caution">
    <text evidence="1">The sequence shown here is derived from an EMBL/GenBank/DDBJ whole genome shotgun (WGS) entry which is preliminary data.</text>
</comment>
<evidence type="ECO:0000313" key="1">
    <source>
        <dbReference type="EMBL" id="MFB9095951.1"/>
    </source>
</evidence>
<accession>A0ABV5GKQ0</accession>
<proteinExistence type="predicted"/>
<evidence type="ECO:0000313" key="2">
    <source>
        <dbReference type="Proteomes" id="UP001589607"/>
    </source>
</evidence>
<protein>
    <recommendedName>
        <fullName evidence="3">DUF4142 domain-containing protein</fullName>
    </recommendedName>
</protein>
<reference evidence="1 2" key="1">
    <citation type="submission" date="2024-09" db="EMBL/GenBank/DDBJ databases">
        <authorList>
            <person name="Sun Q."/>
            <person name="Mori K."/>
        </authorList>
    </citation>
    <scope>NUCLEOTIDE SEQUENCE [LARGE SCALE GENOMIC DNA]</scope>
    <source>
        <strain evidence="1 2">CECT 7955</strain>
    </source>
</reference>
<keyword evidence="2" id="KW-1185">Reference proteome</keyword>
<dbReference type="EMBL" id="JBHMEY010000012">
    <property type="protein sequence ID" value="MFB9095951.1"/>
    <property type="molecule type" value="Genomic_DNA"/>
</dbReference>
<dbReference type="Proteomes" id="UP001589607">
    <property type="component" value="Unassembled WGS sequence"/>
</dbReference>
<gene>
    <name evidence="1" type="ORF">ACFFVF_05445</name>
</gene>
<evidence type="ECO:0008006" key="3">
    <source>
        <dbReference type="Google" id="ProtNLM"/>
    </source>
</evidence>